<evidence type="ECO:0000256" key="5">
    <source>
        <dbReference type="ARBA" id="ARBA00023242"/>
    </source>
</evidence>
<sequence length="466" mass="50409">MEKEAFFGNSTVINWQMRSPEAAASLPNMNSGHVNIVWDQTIDQSAKFGSALSSLVSSPSSNPPAAAGGGDSVVIRELIGRLGSICNSDEISAPSPHYQSANNSCYSTPMNSPPKLNLSIVPNPAHMPFSADPGFVERAARCSTFGCSGGGSHGGGQFMFPEVGKLGNAPEESCGSGNAKKRKAVMKGKGKEAPLSSSITAVTNPPKKASVGGLNAKRSKPSEKTGIEEESARQDGDAASKKMEEEKTAKPPEAVKDYIHVRARRGQATDSHSLAERVRREKISERMKLLQDLVPGCNKVTGKAVMLDEIINYVQLLQRQVEFLSMKLATVNPQLDFNMENFVNKDMEIHQNCGLLPPQPVYPLEVTASSFSFANLPERTPLISINGLELQSQVNPFSQPNLSRNLTMQLPPLEGFTDTACQLGTFWDDDLRTVVQMGFTQNQENLFSSQSFQGCSVTISHMEVEL</sequence>
<evidence type="ECO:0000259" key="7">
    <source>
        <dbReference type="PROSITE" id="PS50888"/>
    </source>
</evidence>
<dbReference type="EMBL" id="JANQDX010000005">
    <property type="protein sequence ID" value="KAL0924371.1"/>
    <property type="molecule type" value="Genomic_DNA"/>
</dbReference>
<dbReference type="CDD" id="cd18919">
    <property type="entry name" value="bHLH_AtBPE_like"/>
    <property type="match status" value="1"/>
</dbReference>
<dbReference type="SUPFAM" id="SSF47459">
    <property type="entry name" value="HLH, helix-loop-helix DNA-binding domain"/>
    <property type="match status" value="1"/>
</dbReference>
<name>A0ABD0VNM6_DENTH</name>
<dbReference type="InterPro" id="IPR024097">
    <property type="entry name" value="bHLH_ZIP_TF"/>
</dbReference>
<comment type="subcellular location">
    <subcellularLocation>
        <location evidence="1">Nucleus</location>
    </subcellularLocation>
</comment>
<dbReference type="GO" id="GO:0005634">
    <property type="term" value="C:nucleus"/>
    <property type="evidence" value="ECO:0007669"/>
    <property type="project" value="UniProtKB-SubCell"/>
</dbReference>
<dbReference type="GO" id="GO:0080090">
    <property type="term" value="P:regulation of primary metabolic process"/>
    <property type="evidence" value="ECO:0007669"/>
    <property type="project" value="UniProtKB-ARBA"/>
</dbReference>
<keyword evidence="9" id="KW-1185">Reference proteome</keyword>
<keyword evidence="5" id="KW-0539">Nucleus</keyword>
<dbReference type="SMART" id="SM00353">
    <property type="entry name" value="HLH"/>
    <property type="match status" value="1"/>
</dbReference>
<keyword evidence="4" id="KW-0804">Transcription</keyword>
<comment type="similarity">
    <text evidence="2">Belongs to the bHLH protein family.</text>
</comment>
<evidence type="ECO:0000256" key="2">
    <source>
        <dbReference type="ARBA" id="ARBA00005510"/>
    </source>
</evidence>
<dbReference type="Gene3D" id="4.10.280.10">
    <property type="entry name" value="Helix-loop-helix DNA-binding domain"/>
    <property type="match status" value="1"/>
</dbReference>
<dbReference type="PANTHER" id="PTHR12565">
    <property type="entry name" value="STEROL REGULATORY ELEMENT-BINDING PROTEIN"/>
    <property type="match status" value="1"/>
</dbReference>
<feature type="compositionally biased region" description="Basic and acidic residues" evidence="6">
    <location>
        <begin position="220"/>
        <end position="255"/>
    </location>
</feature>
<comment type="caution">
    <text evidence="8">The sequence shown here is derived from an EMBL/GenBank/DDBJ whole genome shotgun (WGS) entry which is preliminary data.</text>
</comment>
<proteinExistence type="inferred from homology"/>
<evidence type="ECO:0000256" key="3">
    <source>
        <dbReference type="ARBA" id="ARBA00023015"/>
    </source>
</evidence>
<dbReference type="Pfam" id="PF00010">
    <property type="entry name" value="HLH"/>
    <property type="match status" value="1"/>
</dbReference>
<feature type="region of interest" description="Disordered" evidence="6">
    <location>
        <begin position="169"/>
        <end position="255"/>
    </location>
</feature>
<feature type="compositionally biased region" description="Basic residues" evidence="6">
    <location>
        <begin position="179"/>
        <end position="188"/>
    </location>
</feature>
<feature type="domain" description="BHLH" evidence="7">
    <location>
        <begin position="267"/>
        <end position="317"/>
    </location>
</feature>
<dbReference type="AlphaFoldDB" id="A0ABD0VNM6"/>
<evidence type="ECO:0000256" key="1">
    <source>
        <dbReference type="ARBA" id="ARBA00004123"/>
    </source>
</evidence>
<evidence type="ECO:0000313" key="9">
    <source>
        <dbReference type="Proteomes" id="UP001552299"/>
    </source>
</evidence>
<dbReference type="FunFam" id="4.10.280.10:FF:000002">
    <property type="entry name" value="Basic helix-loop-helix transcription factor"/>
    <property type="match status" value="1"/>
</dbReference>
<evidence type="ECO:0000313" key="8">
    <source>
        <dbReference type="EMBL" id="KAL0924371.1"/>
    </source>
</evidence>
<dbReference type="PANTHER" id="PTHR12565:SF184">
    <property type="entry name" value="BHLH TRANSCRIPTION FACTOR"/>
    <property type="match status" value="1"/>
</dbReference>
<organism evidence="8 9">
    <name type="scientific">Dendrobium thyrsiflorum</name>
    <name type="common">Pinecone-like raceme dendrobium</name>
    <name type="synonym">Orchid</name>
    <dbReference type="NCBI Taxonomy" id="117978"/>
    <lineage>
        <taxon>Eukaryota</taxon>
        <taxon>Viridiplantae</taxon>
        <taxon>Streptophyta</taxon>
        <taxon>Embryophyta</taxon>
        <taxon>Tracheophyta</taxon>
        <taxon>Spermatophyta</taxon>
        <taxon>Magnoliopsida</taxon>
        <taxon>Liliopsida</taxon>
        <taxon>Asparagales</taxon>
        <taxon>Orchidaceae</taxon>
        <taxon>Epidendroideae</taxon>
        <taxon>Malaxideae</taxon>
        <taxon>Dendrobiinae</taxon>
        <taxon>Dendrobium</taxon>
    </lineage>
</organism>
<keyword evidence="3" id="KW-0805">Transcription regulation</keyword>
<dbReference type="Proteomes" id="UP001552299">
    <property type="component" value="Unassembled WGS sequence"/>
</dbReference>
<evidence type="ECO:0000256" key="4">
    <source>
        <dbReference type="ARBA" id="ARBA00023163"/>
    </source>
</evidence>
<dbReference type="InterPro" id="IPR011598">
    <property type="entry name" value="bHLH_dom"/>
</dbReference>
<dbReference type="InterPro" id="IPR036638">
    <property type="entry name" value="HLH_DNA-bd_sf"/>
</dbReference>
<reference evidence="8 9" key="1">
    <citation type="journal article" date="2024" name="Plant Biotechnol. J.">
        <title>Dendrobium thyrsiflorum genome and its molecular insights into genes involved in important horticultural traits.</title>
        <authorList>
            <person name="Chen B."/>
            <person name="Wang J.Y."/>
            <person name="Zheng P.J."/>
            <person name="Li K.L."/>
            <person name="Liang Y.M."/>
            <person name="Chen X.F."/>
            <person name="Zhang C."/>
            <person name="Zhao X."/>
            <person name="He X."/>
            <person name="Zhang G.Q."/>
            <person name="Liu Z.J."/>
            <person name="Xu Q."/>
        </authorList>
    </citation>
    <scope>NUCLEOTIDE SEQUENCE [LARGE SCALE GENOMIC DNA]</scope>
    <source>
        <strain evidence="8">GZMU011</strain>
    </source>
</reference>
<gene>
    <name evidence="8" type="ORF">M5K25_005191</name>
</gene>
<evidence type="ECO:0000256" key="6">
    <source>
        <dbReference type="SAM" id="MobiDB-lite"/>
    </source>
</evidence>
<accession>A0ABD0VNM6</accession>
<protein>
    <recommendedName>
        <fullName evidence="7">BHLH domain-containing protein</fullName>
    </recommendedName>
</protein>
<dbReference type="PROSITE" id="PS50888">
    <property type="entry name" value="BHLH"/>
    <property type="match status" value="1"/>
</dbReference>